<dbReference type="AlphaFoldDB" id="A0A1M7ZHY8"/>
<name>A0A1M7ZHY8_9BACT</name>
<comment type="similarity">
    <text evidence="1">Belongs to the glycosyltransferase 2 family.</text>
</comment>
<evidence type="ECO:0000259" key="4">
    <source>
        <dbReference type="Pfam" id="PF00535"/>
    </source>
</evidence>
<dbReference type="Pfam" id="PF00535">
    <property type="entry name" value="Glycos_transf_2"/>
    <property type="match status" value="1"/>
</dbReference>
<evidence type="ECO:0000256" key="2">
    <source>
        <dbReference type="ARBA" id="ARBA00022676"/>
    </source>
</evidence>
<dbReference type="GO" id="GO:0016757">
    <property type="term" value="F:glycosyltransferase activity"/>
    <property type="evidence" value="ECO:0007669"/>
    <property type="project" value="UniProtKB-KW"/>
</dbReference>
<sequence>MISVVIPVYKDWDRLSQCLKALDNQTDLESKFEVLVVNNYPSDSFPEFPKYNFDLILLSESKPGSYAARNRALKSAKGNWLLFTDSDCIPFSDWLAVADNLSKSQNAELFAGRINVISTQENRFAKFDQAFAFPNEKYVKEENFGVTANLLVKKEVFEKVGQFNAQLMTGGDSEFCNRAHIHDFRIKYCEDLAVSHPARESWQQLKTKAKRFGGRLPKGNSRFIVFLKLIGKFRVRQDDIQKISDLKNDSSIQRLEFFWIKQQLRWVEALESMKVFFGKTAGRE</sequence>
<dbReference type="PANTHER" id="PTHR43179:SF12">
    <property type="entry name" value="GALACTOFURANOSYLTRANSFERASE GLFT2"/>
    <property type="match status" value="1"/>
</dbReference>
<dbReference type="SUPFAM" id="SSF53448">
    <property type="entry name" value="Nucleotide-diphospho-sugar transferases"/>
    <property type="match status" value="1"/>
</dbReference>
<feature type="domain" description="Glycosyltransferase 2-like" evidence="4">
    <location>
        <begin position="3"/>
        <end position="149"/>
    </location>
</feature>
<dbReference type="STRING" id="1073327.SAMN04488108_3458"/>
<dbReference type="RefSeq" id="WP_073573057.1">
    <property type="nucleotide sequence ID" value="NZ_FRXN01000005.1"/>
</dbReference>
<evidence type="ECO:0000313" key="6">
    <source>
        <dbReference type="Proteomes" id="UP000184609"/>
    </source>
</evidence>
<keyword evidence="6" id="KW-1185">Reference proteome</keyword>
<protein>
    <submittedName>
        <fullName evidence="5">Glycosyltransferase, GT2 family</fullName>
    </submittedName>
</protein>
<evidence type="ECO:0000313" key="5">
    <source>
        <dbReference type="EMBL" id="SHO64449.1"/>
    </source>
</evidence>
<gene>
    <name evidence="5" type="ORF">SAMN04488108_3458</name>
</gene>
<reference evidence="6" key="1">
    <citation type="submission" date="2016-12" db="EMBL/GenBank/DDBJ databases">
        <authorList>
            <person name="Varghese N."/>
            <person name="Submissions S."/>
        </authorList>
    </citation>
    <scope>NUCLEOTIDE SEQUENCE [LARGE SCALE GENOMIC DNA]</scope>
    <source>
        <strain evidence="6">DSM 25035</strain>
    </source>
</reference>
<dbReference type="PANTHER" id="PTHR43179">
    <property type="entry name" value="RHAMNOSYLTRANSFERASE WBBL"/>
    <property type="match status" value="1"/>
</dbReference>
<proteinExistence type="inferred from homology"/>
<dbReference type="InterPro" id="IPR001173">
    <property type="entry name" value="Glyco_trans_2-like"/>
</dbReference>
<keyword evidence="2" id="KW-0328">Glycosyltransferase</keyword>
<dbReference type="CDD" id="cd00761">
    <property type="entry name" value="Glyco_tranf_GTA_type"/>
    <property type="match status" value="1"/>
</dbReference>
<keyword evidence="3 5" id="KW-0808">Transferase</keyword>
<dbReference type="Gene3D" id="3.90.550.10">
    <property type="entry name" value="Spore Coat Polysaccharide Biosynthesis Protein SpsA, Chain A"/>
    <property type="match status" value="1"/>
</dbReference>
<evidence type="ECO:0000256" key="3">
    <source>
        <dbReference type="ARBA" id="ARBA00022679"/>
    </source>
</evidence>
<dbReference type="InterPro" id="IPR029044">
    <property type="entry name" value="Nucleotide-diphossugar_trans"/>
</dbReference>
<dbReference type="Proteomes" id="UP000184609">
    <property type="component" value="Unassembled WGS sequence"/>
</dbReference>
<accession>A0A1M7ZHY8</accession>
<dbReference type="EMBL" id="FRXN01000005">
    <property type="protein sequence ID" value="SHO64449.1"/>
    <property type="molecule type" value="Genomic_DNA"/>
</dbReference>
<dbReference type="OrthoDB" id="9801954at2"/>
<evidence type="ECO:0000256" key="1">
    <source>
        <dbReference type="ARBA" id="ARBA00006739"/>
    </source>
</evidence>
<organism evidence="5 6">
    <name type="scientific">Algoriphagus zhangzhouensis</name>
    <dbReference type="NCBI Taxonomy" id="1073327"/>
    <lineage>
        <taxon>Bacteria</taxon>
        <taxon>Pseudomonadati</taxon>
        <taxon>Bacteroidota</taxon>
        <taxon>Cytophagia</taxon>
        <taxon>Cytophagales</taxon>
        <taxon>Cyclobacteriaceae</taxon>
        <taxon>Algoriphagus</taxon>
    </lineage>
</organism>